<gene>
    <name evidence="1" type="ORF">SAMEA2070301_03325</name>
</gene>
<comment type="caution">
    <text evidence="1">The sequence shown here is derived from an EMBL/GenBank/DDBJ whole genome shotgun (WGS) entry which is preliminary data.</text>
</comment>
<evidence type="ECO:0000313" key="1">
    <source>
        <dbReference type="EMBL" id="SIB23451.1"/>
    </source>
</evidence>
<name>A0AB38D186_9MYCO</name>
<evidence type="ECO:0008006" key="3">
    <source>
        <dbReference type="Google" id="ProtNLM"/>
    </source>
</evidence>
<proteinExistence type="predicted"/>
<organism evidence="1 2">
    <name type="scientific">Mycobacteroides abscessus subsp. abscessus</name>
    <dbReference type="NCBI Taxonomy" id="1185650"/>
    <lineage>
        <taxon>Bacteria</taxon>
        <taxon>Bacillati</taxon>
        <taxon>Actinomycetota</taxon>
        <taxon>Actinomycetes</taxon>
        <taxon>Mycobacteriales</taxon>
        <taxon>Mycobacteriaceae</taxon>
        <taxon>Mycobacteroides</taxon>
        <taxon>Mycobacteroides abscessus</taxon>
    </lineage>
</organism>
<dbReference type="EMBL" id="FSHM01000004">
    <property type="protein sequence ID" value="SIB23451.1"/>
    <property type="molecule type" value="Genomic_DNA"/>
</dbReference>
<evidence type="ECO:0000313" key="2">
    <source>
        <dbReference type="Proteomes" id="UP000185210"/>
    </source>
</evidence>
<reference evidence="1 2" key="1">
    <citation type="submission" date="2016-11" db="EMBL/GenBank/DDBJ databases">
        <authorList>
            <consortium name="Pathogen Informatics"/>
        </authorList>
    </citation>
    <scope>NUCLEOTIDE SEQUENCE [LARGE SCALE GENOMIC DNA]</scope>
    <source>
        <strain evidence="1 2">104</strain>
    </source>
</reference>
<dbReference type="RefSeq" id="WP_074293007.1">
    <property type="nucleotide sequence ID" value="NZ_FRZT01000017.1"/>
</dbReference>
<accession>A0AB38D186</accession>
<dbReference type="Proteomes" id="UP000185210">
    <property type="component" value="Unassembled WGS sequence"/>
</dbReference>
<dbReference type="AlphaFoldDB" id="A0AB38D186"/>
<sequence length="103" mass="11590">MTEIDDLKAILSEDCWALSSTGERFGGFEVVHVRQGEDRRWSRTNLVVVHAASSGKHYAYDYEQGLTEYQDVDAFNDGEPQPYEVTPVEKTVTITNYVKVDGG</sequence>
<protein>
    <recommendedName>
        <fullName evidence="3">HNH endonuclease</fullName>
    </recommendedName>
</protein>